<evidence type="ECO:0000256" key="18">
    <source>
        <dbReference type="SAM" id="Phobius"/>
    </source>
</evidence>
<comment type="similarity">
    <text evidence="3">Belongs to the CpsD/CapB family.</text>
</comment>
<accession>A0A498BYZ0</accession>
<feature type="transmembrane region" description="Helical" evidence="18">
    <location>
        <begin position="14"/>
        <end position="33"/>
    </location>
</feature>
<name>A0A498BYZ0_9MICO</name>
<evidence type="ECO:0000256" key="11">
    <source>
        <dbReference type="ARBA" id="ARBA00022777"/>
    </source>
</evidence>
<evidence type="ECO:0000256" key="4">
    <source>
        <dbReference type="ARBA" id="ARBA00008883"/>
    </source>
</evidence>
<evidence type="ECO:0000256" key="17">
    <source>
        <dbReference type="SAM" id="MobiDB-lite"/>
    </source>
</evidence>
<dbReference type="GO" id="GO:0005886">
    <property type="term" value="C:plasma membrane"/>
    <property type="evidence" value="ECO:0007669"/>
    <property type="project" value="UniProtKB-SubCell"/>
</dbReference>
<dbReference type="PANTHER" id="PTHR32309:SF13">
    <property type="entry name" value="FERRIC ENTEROBACTIN TRANSPORT PROTEIN FEPE"/>
    <property type="match status" value="1"/>
</dbReference>
<feature type="region of interest" description="Disordered" evidence="17">
    <location>
        <begin position="473"/>
        <end position="582"/>
    </location>
</feature>
<evidence type="ECO:0000256" key="2">
    <source>
        <dbReference type="ARBA" id="ARBA00006683"/>
    </source>
</evidence>
<comment type="subcellular location">
    <subcellularLocation>
        <location evidence="1">Cell inner membrane</location>
        <topology evidence="1">Multi-pass membrane protein</topology>
    </subcellularLocation>
</comment>
<keyword evidence="22" id="KW-1185">Reference proteome</keyword>
<sequence>MELSDYIRVLRKNWLLIIIALLVGIGVAAAYSLTRAPEYEASSTVAVSTQGSGSVAELQQGSSFAQTRINTYVGLVKTPIVLNPVIATLDMGMTSTELGVQVAASAALNTTLITITVTDPDPVKAAEIANAVAASLSEVVPQIEPTVAEGASPVRLTRVSDALPPLRPSSPNVPLNLALGALIGLALGVGAAVLRTVLDTRVRTQRDVQQVTDVPLIGAIAFDQKAKERPLIVHADPLSPRAESFRALRTNLQFLDMGGRASFVVTSSVPSEGKSTTTINLAIALADAGKKVALLDTDLRKPKVAEYLGIEGGVGLTDVLIGRVRVGDVMLPWGGRSLYVLPAGKIPPNPSELLGSQQMQTLLEILERDFDVVLCDAPPLLPVTDAAILAKSTSGAILAIAAGRTTRHQLSGAVEALDTVGAKTAGLVLTMVPTRGPDAYYTQYGGYGYGYGYRANPKEAKKAAKAAEKAAKKAKSEGTVPPPAPVVAPEPSLPSAARRTFTVTGTTPTAAPKSAPIQPPAAQPQPTVIAPDGSSNEPAPQRAAREQQEQQQSRPRSAQEAFDELLAGQAADEADSTTRRRP</sequence>
<comment type="catalytic activity">
    <reaction evidence="16">
        <text>L-tyrosyl-[protein] + ATP = O-phospho-L-tyrosyl-[protein] + ADP + H(+)</text>
        <dbReference type="Rhea" id="RHEA:10596"/>
        <dbReference type="Rhea" id="RHEA-COMP:10136"/>
        <dbReference type="Rhea" id="RHEA-COMP:20101"/>
        <dbReference type="ChEBI" id="CHEBI:15378"/>
        <dbReference type="ChEBI" id="CHEBI:30616"/>
        <dbReference type="ChEBI" id="CHEBI:46858"/>
        <dbReference type="ChEBI" id="CHEBI:61978"/>
        <dbReference type="ChEBI" id="CHEBI:456216"/>
        <dbReference type="EC" id="2.7.10.2"/>
    </reaction>
</comment>
<dbReference type="GO" id="GO:0005524">
    <property type="term" value="F:ATP binding"/>
    <property type="evidence" value="ECO:0007669"/>
    <property type="project" value="UniProtKB-KW"/>
</dbReference>
<comment type="similarity">
    <text evidence="4">Belongs to the etk/wzc family.</text>
</comment>
<feature type="compositionally biased region" description="Low complexity" evidence="17">
    <location>
        <begin position="549"/>
        <end position="560"/>
    </location>
</feature>
<keyword evidence="14 18" id="KW-0472">Membrane</keyword>
<dbReference type="InterPro" id="IPR005702">
    <property type="entry name" value="Wzc-like_C"/>
</dbReference>
<dbReference type="InterPro" id="IPR050445">
    <property type="entry name" value="Bact_polysacc_biosynth/exp"/>
</dbReference>
<keyword evidence="8" id="KW-0808">Transferase</keyword>
<keyword evidence="9 18" id="KW-0812">Transmembrane</keyword>
<dbReference type="InterPro" id="IPR027417">
    <property type="entry name" value="P-loop_NTPase"/>
</dbReference>
<dbReference type="InterPro" id="IPR025669">
    <property type="entry name" value="AAA_dom"/>
</dbReference>
<dbReference type="CDD" id="cd05387">
    <property type="entry name" value="BY-kinase"/>
    <property type="match status" value="1"/>
</dbReference>
<evidence type="ECO:0000256" key="13">
    <source>
        <dbReference type="ARBA" id="ARBA00022989"/>
    </source>
</evidence>
<keyword evidence="6" id="KW-1003">Cell membrane</keyword>
<evidence type="ECO:0000256" key="7">
    <source>
        <dbReference type="ARBA" id="ARBA00022519"/>
    </source>
</evidence>
<dbReference type="EC" id="2.7.10.2" evidence="5"/>
<evidence type="ECO:0000256" key="14">
    <source>
        <dbReference type="ARBA" id="ARBA00023136"/>
    </source>
</evidence>
<evidence type="ECO:0000259" key="20">
    <source>
        <dbReference type="Pfam" id="PF13614"/>
    </source>
</evidence>
<protein>
    <recommendedName>
        <fullName evidence="5">non-specific protein-tyrosine kinase</fullName>
        <ecNumber evidence="5">2.7.10.2</ecNumber>
    </recommendedName>
</protein>
<feature type="domain" description="Polysaccharide chain length determinant N-terminal" evidence="19">
    <location>
        <begin position="2"/>
        <end position="88"/>
    </location>
</feature>
<feature type="compositionally biased region" description="Pro residues" evidence="17">
    <location>
        <begin position="480"/>
        <end position="492"/>
    </location>
</feature>
<evidence type="ECO:0000313" key="22">
    <source>
        <dbReference type="Proteomes" id="UP000273158"/>
    </source>
</evidence>
<evidence type="ECO:0000256" key="6">
    <source>
        <dbReference type="ARBA" id="ARBA00022475"/>
    </source>
</evidence>
<gene>
    <name evidence="21" type="ORF">C7474_2566</name>
</gene>
<dbReference type="GO" id="GO:0004715">
    <property type="term" value="F:non-membrane spanning protein tyrosine kinase activity"/>
    <property type="evidence" value="ECO:0007669"/>
    <property type="project" value="UniProtKB-EC"/>
</dbReference>
<evidence type="ECO:0000256" key="16">
    <source>
        <dbReference type="ARBA" id="ARBA00051245"/>
    </source>
</evidence>
<dbReference type="FunFam" id="3.40.50.300:FF:000527">
    <property type="entry name" value="Tyrosine-protein kinase etk"/>
    <property type="match status" value="1"/>
</dbReference>
<evidence type="ECO:0000256" key="15">
    <source>
        <dbReference type="ARBA" id="ARBA00023137"/>
    </source>
</evidence>
<evidence type="ECO:0000256" key="12">
    <source>
        <dbReference type="ARBA" id="ARBA00022840"/>
    </source>
</evidence>
<dbReference type="PANTHER" id="PTHR32309">
    <property type="entry name" value="TYROSINE-PROTEIN KINASE"/>
    <property type="match status" value="1"/>
</dbReference>
<dbReference type="Pfam" id="PF02706">
    <property type="entry name" value="Wzz"/>
    <property type="match status" value="1"/>
</dbReference>
<dbReference type="InterPro" id="IPR003856">
    <property type="entry name" value="LPS_length_determ_N"/>
</dbReference>
<keyword evidence="10" id="KW-0547">Nucleotide-binding</keyword>
<keyword evidence="11" id="KW-0418">Kinase</keyword>
<feature type="domain" description="AAA" evidence="20">
    <location>
        <begin position="273"/>
        <end position="394"/>
    </location>
</feature>
<organism evidence="21 22">
    <name type="scientific">Microbacterium telephonicum</name>
    <dbReference type="NCBI Taxonomy" id="1714841"/>
    <lineage>
        <taxon>Bacteria</taxon>
        <taxon>Bacillati</taxon>
        <taxon>Actinomycetota</taxon>
        <taxon>Actinomycetes</taxon>
        <taxon>Micrococcales</taxon>
        <taxon>Microbacteriaceae</taxon>
        <taxon>Microbacterium</taxon>
    </lineage>
</organism>
<dbReference type="NCBIfam" id="TIGR01007">
    <property type="entry name" value="eps_fam"/>
    <property type="match status" value="1"/>
</dbReference>
<evidence type="ECO:0000259" key="19">
    <source>
        <dbReference type="Pfam" id="PF02706"/>
    </source>
</evidence>
<dbReference type="Proteomes" id="UP000273158">
    <property type="component" value="Unassembled WGS sequence"/>
</dbReference>
<dbReference type="EMBL" id="RCDB01000003">
    <property type="protein sequence ID" value="RLK47967.1"/>
    <property type="molecule type" value="Genomic_DNA"/>
</dbReference>
<evidence type="ECO:0000313" key="21">
    <source>
        <dbReference type="EMBL" id="RLK47967.1"/>
    </source>
</evidence>
<comment type="similarity">
    <text evidence="2">Belongs to the CpsC/CapA family.</text>
</comment>
<dbReference type="AlphaFoldDB" id="A0A498BYZ0"/>
<keyword evidence="15" id="KW-0829">Tyrosine-protein kinase</keyword>
<evidence type="ECO:0000256" key="10">
    <source>
        <dbReference type="ARBA" id="ARBA00022741"/>
    </source>
</evidence>
<comment type="caution">
    <text evidence="21">The sequence shown here is derived from an EMBL/GenBank/DDBJ whole genome shotgun (WGS) entry which is preliminary data.</text>
</comment>
<dbReference type="SUPFAM" id="SSF52540">
    <property type="entry name" value="P-loop containing nucleoside triphosphate hydrolases"/>
    <property type="match status" value="1"/>
</dbReference>
<evidence type="ECO:0000256" key="5">
    <source>
        <dbReference type="ARBA" id="ARBA00011903"/>
    </source>
</evidence>
<evidence type="ECO:0000256" key="1">
    <source>
        <dbReference type="ARBA" id="ARBA00004429"/>
    </source>
</evidence>
<reference evidence="21 22" key="1">
    <citation type="journal article" date="2015" name="Stand. Genomic Sci.">
        <title>Genomic Encyclopedia of Bacterial and Archaeal Type Strains, Phase III: the genomes of soil and plant-associated and newly described type strains.</title>
        <authorList>
            <person name="Whitman W.B."/>
            <person name="Woyke T."/>
            <person name="Klenk H.P."/>
            <person name="Zhou Y."/>
            <person name="Lilburn T.G."/>
            <person name="Beck B.J."/>
            <person name="De Vos P."/>
            <person name="Vandamme P."/>
            <person name="Eisen J.A."/>
            <person name="Garrity G."/>
            <person name="Hugenholtz P."/>
            <person name="Kyrpides N.C."/>
        </authorList>
    </citation>
    <scope>NUCLEOTIDE SEQUENCE [LARGE SCALE GENOMIC DNA]</scope>
    <source>
        <strain evidence="21 22">S2T63</strain>
    </source>
</reference>
<evidence type="ECO:0000256" key="9">
    <source>
        <dbReference type="ARBA" id="ARBA00022692"/>
    </source>
</evidence>
<keyword evidence="12" id="KW-0067">ATP-binding</keyword>
<dbReference type="Pfam" id="PF13614">
    <property type="entry name" value="AAA_31"/>
    <property type="match status" value="1"/>
</dbReference>
<dbReference type="Gene3D" id="3.40.50.300">
    <property type="entry name" value="P-loop containing nucleotide triphosphate hydrolases"/>
    <property type="match status" value="1"/>
</dbReference>
<feature type="compositionally biased region" description="Low complexity" evidence="17">
    <location>
        <begin position="524"/>
        <end position="542"/>
    </location>
</feature>
<dbReference type="GO" id="GO:0042802">
    <property type="term" value="F:identical protein binding"/>
    <property type="evidence" value="ECO:0007669"/>
    <property type="project" value="UniProtKB-ARBA"/>
</dbReference>
<keyword evidence="7" id="KW-0997">Cell inner membrane</keyword>
<feature type="compositionally biased region" description="Low complexity" evidence="17">
    <location>
        <begin position="493"/>
        <end position="516"/>
    </location>
</feature>
<proteinExistence type="inferred from homology"/>
<evidence type="ECO:0000256" key="3">
    <source>
        <dbReference type="ARBA" id="ARBA00007316"/>
    </source>
</evidence>
<keyword evidence="13 18" id="KW-1133">Transmembrane helix</keyword>
<dbReference type="RefSeq" id="WP_241965237.1">
    <property type="nucleotide sequence ID" value="NZ_RCDB01000003.1"/>
</dbReference>
<evidence type="ECO:0000256" key="8">
    <source>
        <dbReference type="ARBA" id="ARBA00022679"/>
    </source>
</evidence>